<evidence type="ECO:0000256" key="2">
    <source>
        <dbReference type="ARBA" id="ARBA00011255"/>
    </source>
</evidence>
<dbReference type="GO" id="GO:0071973">
    <property type="term" value="P:bacterial-type flagellum-dependent cell motility"/>
    <property type="evidence" value="ECO:0007669"/>
    <property type="project" value="TreeGrafter"/>
</dbReference>
<dbReference type="InterPro" id="IPR010810">
    <property type="entry name" value="Flagellin_hook_IN_motif"/>
</dbReference>
<keyword evidence="9" id="KW-1185">Reference proteome</keyword>
<keyword evidence="8" id="KW-0966">Cell projection</keyword>
<evidence type="ECO:0000259" key="7">
    <source>
        <dbReference type="Pfam" id="PF07195"/>
    </source>
</evidence>
<sequence length="805" mass="83703">MASSTSALTSALLSGSIVISGLGSGTDFNEVIDQLVEIESINMNRLETWKATWEEKIEVITALNTRMLALEEAAGAMDTEKEFLSRAATSSNTSVVTATATSSASTGASTVTVGQNVKHIVSTAGCADADTTAYGGSGGTLILESNGVSYNVAIDAADTLNDIVDKINAVTGENIVASIENDGTSSNQYHLVLTSGTGGDAGRITATQNPTALSLGGKDMVVSDTSSWGGASIGLTGMFTGDKSVASVYGYTFTVASSSNPSTIGADSFELNWTASAGGGSGTITVPADYTPGDSIEVEKGVFIQLGEGSVSDGESFSVNAYANDIDDAELGTWSGPAISTEGNYQGSVSKTFSFEVISAGNLQAGGGGDTIVMRWTDSLGNTGTVSLSDADQSYEVDQGFTIKLDAGTVTHGDDFQVNVFAPDKQQGQDTGLAQNCKLIHEGFSDTTITPVTDSDATFTYTYGGETTSVAVEAGTVLADLVDKINNDENNPGVEASIVNDGLGLPNSYRLVLTGTNTGAQYQISSVEHDFTGSNFSSGGDAGGGFSTSQLATNSMIQVDGFPTGDVFLQRTSNTVTDVITGVSLALVDGGTSRVTVSVDASAVADKIEAFINAVNYVQDYIRSNTKYDAEGDETGVLIGNYAFQIAKSQIDSLLNSSIPGLTDGEDAYTLLQQIGITSNPDDEGRWIIDEDILEDALADNPEAVAKLFINDTTTGSSGVAKQMYDLMDTQTNDETGICSVLISNYEGIVKNIDKKIDSEEARLELYRQRQVEKFARLEATLSTLSNTQTALESAIAELPSSSGD</sequence>
<feature type="domain" description="Flagellar hook-associated protein 2 C-terminal" evidence="7">
    <location>
        <begin position="552"/>
        <end position="785"/>
    </location>
</feature>
<dbReference type="Pfam" id="PF07196">
    <property type="entry name" value="Flagellin_IN"/>
    <property type="match status" value="1"/>
</dbReference>
<evidence type="ECO:0000256" key="1">
    <source>
        <dbReference type="ARBA" id="ARBA00009764"/>
    </source>
</evidence>
<keyword evidence="8" id="KW-0969">Cilium</keyword>
<keyword evidence="5" id="KW-0964">Secreted</keyword>
<dbReference type="KEGG" id="dbr:Deba_2352"/>
<comment type="similarity">
    <text evidence="1 5">Belongs to the FliD family.</text>
</comment>
<comment type="subcellular location">
    <subcellularLocation>
        <location evidence="5">Secreted</location>
    </subcellularLocation>
    <subcellularLocation>
        <location evidence="5">Bacterial flagellum</location>
    </subcellularLocation>
</comment>
<evidence type="ECO:0000256" key="5">
    <source>
        <dbReference type="RuleBase" id="RU362066"/>
    </source>
</evidence>
<proteinExistence type="inferred from homology"/>
<reference evidence="8 9" key="1">
    <citation type="journal article" date="2010" name="Stand. Genomic Sci.">
        <title>Complete genome sequence of Desulfarculus baarsii type strain (2st14).</title>
        <authorList>
            <person name="Sun H."/>
            <person name="Spring S."/>
            <person name="Lapidus A."/>
            <person name="Davenport K."/>
            <person name="Del Rio T.G."/>
            <person name="Tice H."/>
            <person name="Nolan M."/>
            <person name="Copeland A."/>
            <person name="Cheng J.F."/>
            <person name="Lucas S."/>
            <person name="Tapia R."/>
            <person name="Goodwin L."/>
            <person name="Pitluck S."/>
            <person name="Ivanova N."/>
            <person name="Pagani I."/>
            <person name="Mavromatis K."/>
            <person name="Ovchinnikova G."/>
            <person name="Pati A."/>
            <person name="Chen A."/>
            <person name="Palaniappan K."/>
            <person name="Hauser L."/>
            <person name="Chang Y.J."/>
            <person name="Jeffries C.D."/>
            <person name="Detter J.C."/>
            <person name="Han C."/>
            <person name="Rohde M."/>
            <person name="Brambilla E."/>
            <person name="Goker M."/>
            <person name="Woyke T."/>
            <person name="Bristow J."/>
            <person name="Eisen J.A."/>
            <person name="Markowitz V."/>
            <person name="Hugenholtz P."/>
            <person name="Kyrpides N.C."/>
            <person name="Klenk H.P."/>
            <person name="Land M."/>
        </authorList>
    </citation>
    <scope>NUCLEOTIDE SEQUENCE [LARGE SCALE GENOMIC DNA]</scope>
    <source>
        <strain evidence="9">ATCC 33931 / DSM 2075 / LMG 7858 / VKM B-1802 / 2st14</strain>
    </source>
</reference>
<dbReference type="PANTHER" id="PTHR30288:SF0">
    <property type="entry name" value="FLAGELLAR HOOK-ASSOCIATED PROTEIN 2"/>
    <property type="match status" value="1"/>
</dbReference>
<evidence type="ECO:0000256" key="3">
    <source>
        <dbReference type="ARBA" id="ARBA00023054"/>
    </source>
</evidence>
<dbReference type="InterPro" id="IPR010809">
    <property type="entry name" value="FliD_C"/>
</dbReference>
<dbReference type="InterPro" id="IPR003481">
    <property type="entry name" value="FliD_N"/>
</dbReference>
<accession>E1QJH1</accession>
<evidence type="ECO:0000256" key="4">
    <source>
        <dbReference type="ARBA" id="ARBA00023143"/>
    </source>
</evidence>
<evidence type="ECO:0000259" key="6">
    <source>
        <dbReference type="Pfam" id="PF02465"/>
    </source>
</evidence>
<gene>
    <name evidence="8" type="ordered locus">Deba_2352</name>
</gene>
<dbReference type="GO" id="GO:0005576">
    <property type="term" value="C:extracellular region"/>
    <property type="evidence" value="ECO:0007669"/>
    <property type="project" value="UniProtKB-SubCell"/>
</dbReference>
<feature type="domain" description="Flagellar hook-associated protein 2 N-terminal" evidence="6">
    <location>
        <begin position="24"/>
        <end position="115"/>
    </location>
</feature>
<dbReference type="EMBL" id="CP002085">
    <property type="protein sequence ID" value="ADK85714.1"/>
    <property type="molecule type" value="Genomic_DNA"/>
</dbReference>
<evidence type="ECO:0000313" key="8">
    <source>
        <dbReference type="EMBL" id="ADK85714.1"/>
    </source>
</evidence>
<dbReference type="GO" id="GO:0009421">
    <property type="term" value="C:bacterial-type flagellum filament cap"/>
    <property type="evidence" value="ECO:0007669"/>
    <property type="project" value="InterPro"/>
</dbReference>
<dbReference type="GO" id="GO:0007155">
    <property type="term" value="P:cell adhesion"/>
    <property type="evidence" value="ECO:0007669"/>
    <property type="project" value="InterPro"/>
</dbReference>
<dbReference type="GO" id="GO:0009424">
    <property type="term" value="C:bacterial-type flagellum hook"/>
    <property type="evidence" value="ECO:0007669"/>
    <property type="project" value="UniProtKB-UniRule"/>
</dbReference>
<dbReference type="HOGENOM" id="CLU_015182_1_0_7"/>
<comment type="subunit">
    <text evidence="2 5">Homopentamer.</text>
</comment>
<comment type="function">
    <text evidence="5">Required for morphogenesis and for the elongation of the flagellar filament by facilitating polymerization of the flagellin monomers at the tip of growing filament. Forms a capping structure, which prevents flagellin subunits (transported through the central channel of the flagellum) from leaking out without polymerization at the distal end.</text>
</comment>
<protein>
    <recommendedName>
        <fullName evidence="5">Flagellar hook-associated protein 2</fullName>
        <shortName evidence="5">HAP2</shortName>
    </recommendedName>
    <alternativeName>
        <fullName evidence="5">Flagellar cap protein</fullName>
    </alternativeName>
</protein>
<evidence type="ECO:0000313" key="9">
    <source>
        <dbReference type="Proteomes" id="UP000009047"/>
    </source>
</evidence>
<dbReference type="eggNOG" id="COG1345">
    <property type="taxonomic scope" value="Bacteria"/>
</dbReference>
<dbReference type="Pfam" id="PF02465">
    <property type="entry name" value="FliD_N"/>
    <property type="match status" value="1"/>
</dbReference>
<dbReference type="Proteomes" id="UP000009047">
    <property type="component" value="Chromosome"/>
</dbReference>
<name>E1QJH1_DESB2</name>
<dbReference type="Pfam" id="PF07195">
    <property type="entry name" value="FliD_C"/>
    <property type="match status" value="1"/>
</dbReference>
<dbReference type="AlphaFoldDB" id="E1QJH1"/>
<dbReference type="STRING" id="644282.Deba_2352"/>
<keyword evidence="8" id="KW-0282">Flagellum</keyword>
<dbReference type="InterPro" id="IPR040026">
    <property type="entry name" value="FliD"/>
</dbReference>
<keyword evidence="4 5" id="KW-0975">Bacterial flagellum</keyword>
<organism evidence="8 9">
    <name type="scientific">Desulfarculus baarsii (strain ATCC 33931 / DSM 2075 / LMG 7858 / VKM B-1802 / 2st14)</name>
    <dbReference type="NCBI Taxonomy" id="644282"/>
    <lineage>
        <taxon>Bacteria</taxon>
        <taxon>Pseudomonadati</taxon>
        <taxon>Thermodesulfobacteriota</taxon>
        <taxon>Desulfarculia</taxon>
        <taxon>Desulfarculales</taxon>
        <taxon>Desulfarculaceae</taxon>
        <taxon>Desulfarculus</taxon>
    </lineage>
</organism>
<keyword evidence="3" id="KW-0175">Coiled coil</keyword>
<dbReference type="RefSeq" id="WP_013259153.1">
    <property type="nucleotide sequence ID" value="NC_014365.1"/>
</dbReference>
<dbReference type="PANTHER" id="PTHR30288">
    <property type="entry name" value="FLAGELLAR CAP/ASSEMBLY PROTEIN FLID"/>
    <property type="match status" value="1"/>
</dbReference>